<organism evidence="1 2">
    <name type="scientific">Trachymyrmex cornetzi</name>
    <dbReference type="NCBI Taxonomy" id="471704"/>
    <lineage>
        <taxon>Eukaryota</taxon>
        <taxon>Metazoa</taxon>
        <taxon>Ecdysozoa</taxon>
        <taxon>Arthropoda</taxon>
        <taxon>Hexapoda</taxon>
        <taxon>Insecta</taxon>
        <taxon>Pterygota</taxon>
        <taxon>Neoptera</taxon>
        <taxon>Endopterygota</taxon>
        <taxon>Hymenoptera</taxon>
        <taxon>Apocrita</taxon>
        <taxon>Aculeata</taxon>
        <taxon>Formicoidea</taxon>
        <taxon>Formicidae</taxon>
        <taxon>Myrmicinae</taxon>
        <taxon>Trachymyrmex</taxon>
    </lineage>
</organism>
<keyword evidence="2" id="KW-1185">Reference proteome</keyword>
<dbReference type="EMBL" id="KQ981082">
    <property type="protein sequence ID" value="KYN09733.1"/>
    <property type="molecule type" value="Genomic_DNA"/>
</dbReference>
<evidence type="ECO:0000313" key="1">
    <source>
        <dbReference type="EMBL" id="KYN09733.1"/>
    </source>
</evidence>
<dbReference type="AlphaFoldDB" id="A0A195DA24"/>
<reference evidence="1 2" key="1">
    <citation type="submission" date="2015-09" db="EMBL/GenBank/DDBJ databases">
        <title>Trachymyrmex cornetzi WGS genome.</title>
        <authorList>
            <person name="Nygaard S."/>
            <person name="Hu H."/>
            <person name="Boomsma J."/>
            <person name="Zhang G."/>
        </authorList>
    </citation>
    <scope>NUCLEOTIDE SEQUENCE [LARGE SCALE GENOMIC DNA]</scope>
    <source>
        <strain evidence="1">Tcor2-1</strain>
        <tissue evidence="1">Whole body</tissue>
    </source>
</reference>
<dbReference type="Proteomes" id="UP000078492">
    <property type="component" value="Unassembled WGS sequence"/>
</dbReference>
<accession>A0A195DA24</accession>
<name>A0A195DA24_9HYME</name>
<sequence>MNDNERFLQSISTVTRLPDEMDLLDPMDYRHRLKHFFEIPQTDRNVGVENQDGSTSFRRIPSNSISRLDVRNASFGAENSTSSLGGTRWNEGGELADDFIELDPLEPRAQDLPETASNYNAGSGPGPLLMGSRHILSFPVVTRWRDEGRRGMRRLPSGELAFTKHQNGTYWGPVISPYLLRIRIGRATRGDRISRVESHTRAAPVYLVKVNGDTENVRIITDTCFSCGASQPENSSSGKRVFFVALLLAKSDEKEMG</sequence>
<proteinExistence type="predicted"/>
<protein>
    <submittedName>
        <fullName evidence="1">Uncharacterized protein</fullName>
    </submittedName>
</protein>
<gene>
    <name evidence="1" type="ORF">ALC57_18254</name>
</gene>
<evidence type="ECO:0000313" key="2">
    <source>
        <dbReference type="Proteomes" id="UP000078492"/>
    </source>
</evidence>